<dbReference type="SUPFAM" id="SSF48403">
    <property type="entry name" value="Ankyrin repeat"/>
    <property type="match status" value="1"/>
</dbReference>
<dbReference type="OrthoDB" id="5764259at2"/>
<dbReference type="EMBL" id="CP014782">
    <property type="protein sequence ID" value="AQS40298.1"/>
    <property type="molecule type" value="Genomic_DNA"/>
</dbReference>
<dbReference type="PROSITE" id="PS50088">
    <property type="entry name" value="ANK_REPEAT"/>
    <property type="match status" value="3"/>
</dbReference>
<dbReference type="CDD" id="cd07341">
    <property type="entry name" value="M56_BlaR1_MecR1_like"/>
    <property type="match status" value="1"/>
</dbReference>
<evidence type="ECO:0000256" key="2">
    <source>
        <dbReference type="SAM" id="Phobius"/>
    </source>
</evidence>
<name>A0A1S6HY00_9GAMM</name>
<sequence length="545" mass="59661">MANSTYASVISELFHCLSEIVVAHLWQSLMILVLIAAMTHLLKRLSADIKTSLWMHGLVLSILLPVLSSVFIPQSPDLVASSIKFAEIQHDEVSLSIQSQNKQIRAESGLIQGSDVGSIVQNETRVLAYLLVLLLVIMIFGTAKRLVGLVIAWSSTQDLIGGGIRVPTARYLKDYPQLGKTKLLKSYDITSPMVVGYMEPVILFPANLLEDLEAQDIENILYHELGHIKRSDIWFSLLQRLITCLFWWNPLLTIFNKQINLNRELACDEFAARQTGDSSSYAQSLLNSVKVGLEHNPLVHGVSMFNKKKQLFIRIEGILDMENSSHLRGKKLGSLLGLSLVVLTSTVVLQSAPFAKVGLEGSLVEQASHIATDAMNQDDAELLVAAVQANRISVIESLINDGANINTPLFGDGTPLIVAVRKGNLAMVEKLIELGANPNQASRGDGNPLIIAAARNEQDIAELLLRQGAEVDAIVKGDETALINASRRGHLDMVKFLVSNNADVNLGVKVNEMRGSEYRSPYNQASSQKIRDYLVSEGAEAQAAM</sequence>
<dbReference type="PANTHER" id="PTHR34978">
    <property type="entry name" value="POSSIBLE SENSOR-TRANSDUCER PROTEIN BLAR"/>
    <property type="match status" value="1"/>
</dbReference>
<dbReference type="KEGG" id="spsw:Sps_05229"/>
<proteinExistence type="predicted"/>
<dbReference type="InterPro" id="IPR008756">
    <property type="entry name" value="Peptidase_M56"/>
</dbReference>
<keyword evidence="5" id="KW-1185">Reference proteome</keyword>
<organism evidence="4 5">
    <name type="scientific">Shewanella psychrophila</name>
    <dbReference type="NCBI Taxonomy" id="225848"/>
    <lineage>
        <taxon>Bacteria</taxon>
        <taxon>Pseudomonadati</taxon>
        <taxon>Pseudomonadota</taxon>
        <taxon>Gammaproteobacteria</taxon>
        <taxon>Alteromonadales</taxon>
        <taxon>Shewanellaceae</taxon>
        <taxon>Shewanella</taxon>
    </lineage>
</organism>
<accession>A0A1S6HY00</accession>
<feature type="domain" description="Peptidase M56" evidence="3">
    <location>
        <begin position="28"/>
        <end position="316"/>
    </location>
</feature>
<protein>
    <submittedName>
        <fullName evidence="4">Antirepressor regulating drug resistance protein</fullName>
    </submittedName>
</protein>
<dbReference type="RefSeq" id="WP_077755103.1">
    <property type="nucleotide sequence ID" value="NZ_CP014782.1"/>
</dbReference>
<dbReference type="PROSITE" id="PS50297">
    <property type="entry name" value="ANK_REP_REGION"/>
    <property type="match status" value="3"/>
</dbReference>
<gene>
    <name evidence="4" type="ORF">Sps_05229</name>
</gene>
<keyword evidence="2" id="KW-1133">Transmembrane helix</keyword>
<dbReference type="STRING" id="225848.Sps_05229"/>
<evidence type="ECO:0000256" key="1">
    <source>
        <dbReference type="PROSITE-ProRule" id="PRU00023"/>
    </source>
</evidence>
<dbReference type="PANTHER" id="PTHR34978:SF3">
    <property type="entry name" value="SLR0241 PROTEIN"/>
    <property type="match status" value="1"/>
</dbReference>
<feature type="repeat" description="ANK" evidence="1">
    <location>
        <begin position="444"/>
        <end position="476"/>
    </location>
</feature>
<feature type="repeat" description="ANK" evidence="1">
    <location>
        <begin position="477"/>
        <end position="509"/>
    </location>
</feature>
<feature type="transmembrane region" description="Helical" evidence="2">
    <location>
        <begin position="53"/>
        <end position="72"/>
    </location>
</feature>
<evidence type="ECO:0000259" key="3">
    <source>
        <dbReference type="Pfam" id="PF05569"/>
    </source>
</evidence>
<feature type="transmembrane region" description="Helical" evidence="2">
    <location>
        <begin position="20"/>
        <end position="41"/>
    </location>
</feature>
<evidence type="ECO:0000313" key="4">
    <source>
        <dbReference type="EMBL" id="AQS40298.1"/>
    </source>
</evidence>
<dbReference type="InterPro" id="IPR036770">
    <property type="entry name" value="Ankyrin_rpt-contain_sf"/>
</dbReference>
<dbReference type="AlphaFoldDB" id="A0A1S6HY00"/>
<dbReference type="SMART" id="SM00248">
    <property type="entry name" value="ANK"/>
    <property type="match status" value="4"/>
</dbReference>
<dbReference type="Proteomes" id="UP000189545">
    <property type="component" value="Chromosome"/>
</dbReference>
<dbReference type="InterPro" id="IPR002110">
    <property type="entry name" value="Ankyrin_rpt"/>
</dbReference>
<reference evidence="4 5" key="1">
    <citation type="submission" date="2016-03" db="EMBL/GenBank/DDBJ databases">
        <title>Complete genome sequence of Shewanella psychrophila WP2, a deep sea bacterium isolated from west Pacific sediment.</title>
        <authorList>
            <person name="Xu G."/>
            <person name="Jian H."/>
        </authorList>
    </citation>
    <scope>NUCLEOTIDE SEQUENCE [LARGE SCALE GENOMIC DNA]</scope>
    <source>
        <strain evidence="4 5">WP2</strain>
    </source>
</reference>
<feature type="transmembrane region" description="Helical" evidence="2">
    <location>
        <begin position="126"/>
        <end position="143"/>
    </location>
</feature>
<dbReference type="Pfam" id="PF05569">
    <property type="entry name" value="Peptidase_M56"/>
    <property type="match status" value="1"/>
</dbReference>
<keyword evidence="2" id="KW-0472">Membrane</keyword>
<dbReference type="InterPro" id="IPR052173">
    <property type="entry name" value="Beta-lactam_resp_regulator"/>
</dbReference>
<dbReference type="Gene3D" id="1.25.40.20">
    <property type="entry name" value="Ankyrin repeat-containing domain"/>
    <property type="match status" value="1"/>
</dbReference>
<evidence type="ECO:0000313" key="5">
    <source>
        <dbReference type="Proteomes" id="UP000189545"/>
    </source>
</evidence>
<dbReference type="Pfam" id="PF12796">
    <property type="entry name" value="Ank_2"/>
    <property type="match status" value="2"/>
</dbReference>
<keyword evidence="2" id="KW-0812">Transmembrane</keyword>
<keyword evidence="1" id="KW-0040">ANK repeat</keyword>
<feature type="repeat" description="ANK" evidence="1">
    <location>
        <begin position="411"/>
        <end position="443"/>
    </location>
</feature>